<evidence type="ECO:0000313" key="2">
    <source>
        <dbReference type="EMBL" id="GGO42484.1"/>
    </source>
</evidence>
<feature type="transmembrane region" description="Helical" evidence="1">
    <location>
        <begin position="61"/>
        <end position="87"/>
    </location>
</feature>
<keyword evidence="3" id="KW-1185">Reference proteome</keyword>
<feature type="transmembrane region" description="Helical" evidence="1">
    <location>
        <begin position="21"/>
        <end position="41"/>
    </location>
</feature>
<proteinExistence type="predicted"/>
<keyword evidence="1" id="KW-0472">Membrane</keyword>
<reference evidence="3" key="1">
    <citation type="journal article" date="2019" name="Int. J. Syst. Evol. Microbiol.">
        <title>The Global Catalogue of Microorganisms (GCM) 10K type strain sequencing project: providing services to taxonomists for standard genome sequencing and annotation.</title>
        <authorList>
            <consortium name="The Broad Institute Genomics Platform"/>
            <consortium name="The Broad Institute Genome Sequencing Center for Infectious Disease"/>
            <person name="Wu L."/>
            <person name="Ma J."/>
        </authorList>
    </citation>
    <scope>NUCLEOTIDE SEQUENCE [LARGE SCALE GENOMIC DNA]</scope>
    <source>
        <strain evidence="3">CGMCC 1.7064</strain>
    </source>
</reference>
<gene>
    <name evidence="2" type="ORF">GCM10010977_08410</name>
</gene>
<accession>A0ABQ2LS14</accession>
<dbReference type="EMBL" id="BMLQ01000002">
    <property type="protein sequence ID" value="GGO42484.1"/>
    <property type="molecule type" value="Genomic_DNA"/>
</dbReference>
<feature type="transmembrane region" description="Helical" evidence="1">
    <location>
        <begin position="99"/>
        <end position="126"/>
    </location>
</feature>
<protein>
    <submittedName>
        <fullName evidence="2">Uncharacterized protein</fullName>
    </submittedName>
</protein>
<evidence type="ECO:0000313" key="3">
    <source>
        <dbReference type="Proteomes" id="UP000642509"/>
    </source>
</evidence>
<name>A0ABQ2LS14_9MICC</name>
<sequence length="129" mass="13559">MPTPSFVHRPDETTRGAWQAALPLLIPPVAWLASLGLSWLLQDFTCTASATAGAPAPETALLLVLMGMNAVLLLITVVSGFFSVRALRAGHRARAPLMSFLGLSGCALAVLFGFGIVLIMAMPLVLEVC</sequence>
<keyword evidence="1" id="KW-0812">Transmembrane</keyword>
<dbReference type="RefSeq" id="WP_188804520.1">
    <property type="nucleotide sequence ID" value="NZ_BAAAOU010000001.1"/>
</dbReference>
<dbReference type="Proteomes" id="UP000642509">
    <property type="component" value="Unassembled WGS sequence"/>
</dbReference>
<evidence type="ECO:0000256" key="1">
    <source>
        <dbReference type="SAM" id="Phobius"/>
    </source>
</evidence>
<keyword evidence="1" id="KW-1133">Transmembrane helix</keyword>
<organism evidence="2 3">
    <name type="scientific">Citricoccus zhacaiensis</name>
    <dbReference type="NCBI Taxonomy" id="489142"/>
    <lineage>
        <taxon>Bacteria</taxon>
        <taxon>Bacillati</taxon>
        <taxon>Actinomycetota</taxon>
        <taxon>Actinomycetes</taxon>
        <taxon>Micrococcales</taxon>
        <taxon>Micrococcaceae</taxon>
        <taxon>Citricoccus</taxon>
    </lineage>
</organism>
<comment type="caution">
    <text evidence="2">The sequence shown here is derived from an EMBL/GenBank/DDBJ whole genome shotgun (WGS) entry which is preliminary data.</text>
</comment>